<sequence>MDEILFGKSKKEPEFYRALGCDRSSSIEQITAEYRARVKYLHPDKLDEADPKKHEEYLQLQSAYNTLSDESERSCYDAWLDCFLPITYEEFKRNRDLVKVSMHWITPRETPMISSSNAGAQGGPVEPDSKHPLRWESGRYNSDAVRRFRNYEL</sequence>
<organism evidence="4 5">
    <name type="scientific">Haemonchus contortus</name>
    <name type="common">Barber pole worm</name>
    <dbReference type="NCBI Taxonomy" id="6289"/>
    <lineage>
        <taxon>Eukaryota</taxon>
        <taxon>Metazoa</taxon>
        <taxon>Ecdysozoa</taxon>
        <taxon>Nematoda</taxon>
        <taxon>Chromadorea</taxon>
        <taxon>Rhabditida</taxon>
        <taxon>Rhabditina</taxon>
        <taxon>Rhabditomorpha</taxon>
        <taxon>Strongyloidea</taxon>
        <taxon>Trichostrongylidae</taxon>
        <taxon>Haemonchus</taxon>
    </lineage>
</organism>
<dbReference type="WBParaSite" id="HCON_00106605-00001">
    <property type="protein sequence ID" value="HCON_00106605-00001"/>
    <property type="gene ID" value="HCON_00106605"/>
</dbReference>
<feature type="domain" description="J" evidence="3">
    <location>
        <begin position="14"/>
        <end position="80"/>
    </location>
</feature>
<evidence type="ECO:0000256" key="2">
    <source>
        <dbReference type="SAM" id="MobiDB-lite"/>
    </source>
</evidence>
<dbReference type="SUPFAM" id="SSF46565">
    <property type="entry name" value="Chaperone J-domain"/>
    <property type="match status" value="1"/>
</dbReference>
<reference evidence="5" key="1">
    <citation type="submission" date="2020-12" db="UniProtKB">
        <authorList>
            <consortium name="WormBaseParasite"/>
        </authorList>
    </citation>
    <scope>IDENTIFICATION</scope>
    <source>
        <strain evidence="5">MHco3</strain>
    </source>
</reference>
<dbReference type="AlphaFoldDB" id="A0A7I4YJH9"/>
<evidence type="ECO:0000313" key="5">
    <source>
        <dbReference type="WBParaSite" id="HCON_00106605-00001"/>
    </source>
</evidence>
<feature type="region of interest" description="Disordered" evidence="2">
    <location>
        <begin position="111"/>
        <end position="136"/>
    </location>
</feature>
<dbReference type="PROSITE" id="PS50076">
    <property type="entry name" value="DNAJ_2"/>
    <property type="match status" value="1"/>
</dbReference>
<dbReference type="GO" id="GO:0005737">
    <property type="term" value="C:cytoplasm"/>
    <property type="evidence" value="ECO:0007669"/>
    <property type="project" value="TreeGrafter"/>
</dbReference>
<feature type="compositionally biased region" description="Basic and acidic residues" evidence="2">
    <location>
        <begin position="127"/>
        <end position="136"/>
    </location>
</feature>
<proteinExistence type="predicted"/>
<protein>
    <submittedName>
        <fullName evidence="5">J domain-containing protein</fullName>
    </submittedName>
</protein>
<dbReference type="PANTHER" id="PTHR44500:SF1">
    <property type="entry name" value="DNAJ HOMOLOG SUBFAMILY C MEMBER 12"/>
    <property type="match status" value="1"/>
</dbReference>
<dbReference type="Pfam" id="PF00226">
    <property type="entry name" value="DnaJ"/>
    <property type="match status" value="1"/>
</dbReference>
<accession>A0A7I4YJH9</accession>
<dbReference type="CDD" id="cd06257">
    <property type="entry name" value="DnaJ"/>
    <property type="match status" value="1"/>
</dbReference>
<dbReference type="Gene3D" id="1.10.287.110">
    <property type="entry name" value="DnaJ domain"/>
    <property type="match status" value="1"/>
</dbReference>
<keyword evidence="1" id="KW-0143">Chaperone</keyword>
<dbReference type="OMA" id="HWAVRDK"/>
<dbReference type="PRINTS" id="PR00625">
    <property type="entry name" value="JDOMAIN"/>
</dbReference>
<evidence type="ECO:0000313" key="4">
    <source>
        <dbReference type="Proteomes" id="UP000025227"/>
    </source>
</evidence>
<keyword evidence="4" id="KW-1185">Reference proteome</keyword>
<dbReference type="Proteomes" id="UP000025227">
    <property type="component" value="Unplaced"/>
</dbReference>
<evidence type="ECO:0000256" key="1">
    <source>
        <dbReference type="ARBA" id="ARBA00023186"/>
    </source>
</evidence>
<dbReference type="InterPro" id="IPR029827">
    <property type="entry name" value="JDP1-like"/>
</dbReference>
<dbReference type="OrthoDB" id="436519at2759"/>
<dbReference type="InterPro" id="IPR001623">
    <property type="entry name" value="DnaJ_domain"/>
</dbReference>
<name>A0A7I4YJH9_HAECO</name>
<dbReference type="InterPro" id="IPR036869">
    <property type="entry name" value="J_dom_sf"/>
</dbReference>
<dbReference type="SMART" id="SM00271">
    <property type="entry name" value="DnaJ"/>
    <property type="match status" value="1"/>
</dbReference>
<dbReference type="PANTHER" id="PTHR44500">
    <property type="entry name" value="DNAJ HOMOLOG SUBFAMILY C MEMBER 12"/>
    <property type="match status" value="1"/>
</dbReference>
<evidence type="ECO:0000259" key="3">
    <source>
        <dbReference type="PROSITE" id="PS50076"/>
    </source>
</evidence>